<reference evidence="6" key="1">
    <citation type="journal article" date="2015" name="Genome Announc.">
        <title>Genome sequence of the AIDS-associated pathogen Penicillium marneffei (ATCC18224) and its near taxonomic relative Talaromyces stipitatus (ATCC10500).</title>
        <authorList>
            <person name="Nierman W.C."/>
            <person name="Fedorova-Abrams N.D."/>
            <person name="Andrianopoulos A."/>
        </authorList>
    </citation>
    <scope>NUCLEOTIDE SEQUENCE [LARGE SCALE GENOMIC DNA]</scope>
    <source>
        <strain evidence="6">ATCC 10500 / CBS 375.48 / QM 6759 / NRRL 1006</strain>
    </source>
</reference>
<feature type="transmembrane region" description="Helical" evidence="4">
    <location>
        <begin position="782"/>
        <end position="804"/>
    </location>
</feature>
<dbReference type="SMART" id="SM00248">
    <property type="entry name" value="ANK"/>
    <property type="match status" value="13"/>
</dbReference>
<dbReference type="OrthoDB" id="194358at2759"/>
<dbReference type="PANTHER" id="PTHR24198:SF165">
    <property type="entry name" value="ANKYRIN REPEAT-CONTAINING PROTEIN-RELATED"/>
    <property type="match status" value="1"/>
</dbReference>
<evidence type="ECO:0000256" key="3">
    <source>
        <dbReference type="PROSITE-ProRule" id="PRU00023"/>
    </source>
</evidence>
<dbReference type="PANTHER" id="PTHR24198">
    <property type="entry name" value="ANKYRIN REPEAT AND PROTEIN KINASE DOMAIN-CONTAINING PROTEIN"/>
    <property type="match status" value="1"/>
</dbReference>
<keyword evidence="6" id="KW-1185">Reference proteome</keyword>
<keyword evidence="2 3" id="KW-0040">ANK repeat</keyword>
<name>B8MJA6_TALSN</name>
<dbReference type="RefSeq" id="XP_002484648.1">
    <property type="nucleotide sequence ID" value="XM_002484603.1"/>
</dbReference>
<dbReference type="Pfam" id="PF13637">
    <property type="entry name" value="Ank_4"/>
    <property type="match status" value="1"/>
</dbReference>
<gene>
    <name evidence="5" type="ORF">TSTA_041720</name>
</gene>
<dbReference type="Proteomes" id="UP000001745">
    <property type="component" value="Unassembled WGS sequence"/>
</dbReference>
<dbReference type="InterPro" id="IPR002523">
    <property type="entry name" value="MgTranspt_CorA/ZnTranspt_ZntB"/>
</dbReference>
<organism evidence="5 6">
    <name type="scientific">Talaromyces stipitatus (strain ATCC 10500 / CBS 375.48 / QM 6759 / NRRL 1006)</name>
    <name type="common">Penicillium stipitatum</name>
    <dbReference type="NCBI Taxonomy" id="441959"/>
    <lineage>
        <taxon>Eukaryota</taxon>
        <taxon>Fungi</taxon>
        <taxon>Dikarya</taxon>
        <taxon>Ascomycota</taxon>
        <taxon>Pezizomycotina</taxon>
        <taxon>Eurotiomycetes</taxon>
        <taxon>Eurotiomycetidae</taxon>
        <taxon>Eurotiales</taxon>
        <taxon>Trichocomaceae</taxon>
        <taxon>Talaromyces</taxon>
        <taxon>Talaromyces sect. Talaromyces</taxon>
    </lineage>
</organism>
<feature type="repeat" description="ANK" evidence="3">
    <location>
        <begin position="69"/>
        <end position="102"/>
    </location>
</feature>
<evidence type="ECO:0000313" key="6">
    <source>
        <dbReference type="Proteomes" id="UP000001745"/>
    </source>
</evidence>
<dbReference type="Gene3D" id="1.25.40.20">
    <property type="entry name" value="Ankyrin repeat-containing domain"/>
    <property type="match status" value="4"/>
</dbReference>
<dbReference type="SUPFAM" id="SSF48403">
    <property type="entry name" value="Ankyrin repeat"/>
    <property type="match status" value="2"/>
</dbReference>
<keyword evidence="1" id="KW-0677">Repeat</keyword>
<dbReference type="EMBL" id="EQ962657">
    <property type="protein sequence ID" value="EED14695.1"/>
    <property type="molecule type" value="Genomic_DNA"/>
</dbReference>
<dbReference type="InParanoid" id="B8MJA6"/>
<dbReference type="PROSITE" id="PS50297">
    <property type="entry name" value="ANK_REP_REGION"/>
    <property type="match status" value="3"/>
</dbReference>
<keyword evidence="4" id="KW-1133">Transmembrane helix</keyword>
<accession>B8MJA6</accession>
<evidence type="ECO:0000256" key="2">
    <source>
        <dbReference type="ARBA" id="ARBA00023043"/>
    </source>
</evidence>
<sequence>MDIQEETIRLNSRGVSELLRSGADVNAKGGEYGSAIQAAGHLGRDVILELLLEGRADINSSNVGTRNPHGRTPLSLAAGSGHSSVVRQLLAIDGIDADSTDDNGRTPLSWAAGSGESLGSIELLLERSDVHPDFEDLDGRTPLSWAAGNEKGMVVELLLKRPNINPDAKDKYGRTPLSWASGNFHAGPVNRLLEREDVNPNSQDSYGKTPLSWAAENGQYLVVESLLKNHNINSDSMDDHGMTPLSWAAMKGHSEVVQLLLKRADVNPNSINKDGIPLIWLAAEKGRYEVMEILLQNEKIDLNYATLDSRTLLSKAAENGTDRVVKLLLAKEGLSADSPDINGRTALSWAAGSGHSAVVELLLRRSNVRPDSKDEFNRTPLLWAAMNGHNTVVEILLTREGVNLNFTDACGRTPLLWAMHNGHHRVIRSLISRDMVTLHGLVRDGDLIMAERLLDCGYDVDRCDASRQTALRLAFQLKNRETIDFLLRYGAQTKGIRASDWLAAYGRPRTDIIHLEEDTYAKQWVNFISKDKAESTGHSANPNPQLIVYPDYKYWPKKLLSDEMKQIRPNELQILYENINGSPKVCVSLWFPAGQSQIRQHCFDMPDWGKSRISWTIQSPASPHSRPWKSLNYFSTLRNAWIPQGGADFLLQFIQHMESRWSRVCDTADEYLKRSRLDQLRSEGRKPELMRRLAKDAQKWTELRSILQNQADVAQNFIVEYCERYNANHVPDELQQSVDELKVKIGHRISHLDQTIRDLLQFEFAWASINESRVSTRLGQNVMLFTYVSIFYLPLAFCAAIWAIPNITESDTRNPFIITSVIVGFVTLFISFNLDNIAGLVQKLYRYWRKRLVQDMENDNHYWRERGEELGADGPSSSPTPSDWLLLGYLIHRLVDKSQGILFRRKRTEDSQKMDNESSC</sequence>
<feature type="repeat" description="ANK" evidence="3">
    <location>
        <begin position="342"/>
        <end position="366"/>
    </location>
</feature>
<dbReference type="Pfam" id="PF01544">
    <property type="entry name" value="CorA"/>
    <property type="match status" value="1"/>
</dbReference>
<dbReference type="eggNOG" id="KOG0504">
    <property type="taxonomic scope" value="Eukaryota"/>
</dbReference>
<dbReference type="InterPro" id="IPR002110">
    <property type="entry name" value="Ankyrin_rpt"/>
</dbReference>
<dbReference type="Pfam" id="PF12796">
    <property type="entry name" value="Ank_2"/>
    <property type="match status" value="3"/>
</dbReference>
<feature type="transmembrane region" description="Helical" evidence="4">
    <location>
        <begin position="816"/>
        <end position="841"/>
    </location>
</feature>
<dbReference type="GeneID" id="8102949"/>
<dbReference type="GO" id="GO:0046873">
    <property type="term" value="F:metal ion transmembrane transporter activity"/>
    <property type="evidence" value="ECO:0007669"/>
    <property type="project" value="InterPro"/>
</dbReference>
<feature type="repeat" description="ANK" evidence="3">
    <location>
        <begin position="240"/>
        <end position="263"/>
    </location>
</feature>
<dbReference type="Pfam" id="PF00023">
    <property type="entry name" value="Ank"/>
    <property type="match status" value="1"/>
</dbReference>
<dbReference type="OMA" id="FIGHQEI"/>
<dbReference type="PhylomeDB" id="B8MJA6"/>
<dbReference type="AlphaFoldDB" id="B8MJA6"/>
<keyword evidence="4" id="KW-0812">Transmembrane</keyword>
<dbReference type="VEuPathDB" id="FungiDB:TSTA_041720"/>
<dbReference type="PROSITE" id="PS50088">
    <property type="entry name" value="ANK_REPEAT"/>
    <property type="match status" value="4"/>
</dbReference>
<proteinExistence type="predicted"/>
<evidence type="ECO:0000256" key="4">
    <source>
        <dbReference type="SAM" id="Phobius"/>
    </source>
</evidence>
<keyword evidence="4" id="KW-0472">Membrane</keyword>
<feature type="repeat" description="ANK" evidence="3">
    <location>
        <begin position="376"/>
        <end position="409"/>
    </location>
</feature>
<evidence type="ECO:0000256" key="1">
    <source>
        <dbReference type="ARBA" id="ARBA00022737"/>
    </source>
</evidence>
<dbReference type="HOGENOM" id="CLU_012997_0_0_1"/>
<dbReference type="GO" id="GO:0016020">
    <property type="term" value="C:membrane"/>
    <property type="evidence" value="ECO:0007669"/>
    <property type="project" value="InterPro"/>
</dbReference>
<dbReference type="InterPro" id="IPR036770">
    <property type="entry name" value="Ankyrin_rpt-contain_sf"/>
</dbReference>
<protein>
    <submittedName>
        <fullName evidence="5">Ankyrin repeat-containing protein, putative</fullName>
    </submittedName>
</protein>
<dbReference type="STRING" id="441959.B8MJA6"/>
<evidence type="ECO:0000313" key="5">
    <source>
        <dbReference type="EMBL" id="EED14695.1"/>
    </source>
</evidence>